<reference evidence="1" key="1">
    <citation type="journal article" date="2023" name="G3 (Bethesda)">
        <title>Whole genome assemblies of Zophobas morio and Tenebrio molitor.</title>
        <authorList>
            <person name="Kaur S."/>
            <person name="Stinson S.A."/>
            <person name="diCenzo G.C."/>
        </authorList>
    </citation>
    <scope>NUCLEOTIDE SEQUENCE</scope>
    <source>
        <strain evidence="1">QUZm001</strain>
    </source>
</reference>
<keyword evidence="2" id="KW-1185">Reference proteome</keyword>
<proteinExistence type="predicted"/>
<dbReference type="EMBL" id="JALNTZ010000004">
    <property type="protein sequence ID" value="KAJ3655957.1"/>
    <property type="molecule type" value="Genomic_DNA"/>
</dbReference>
<protein>
    <submittedName>
        <fullName evidence="1">Uncharacterized protein</fullName>
    </submittedName>
</protein>
<evidence type="ECO:0000313" key="1">
    <source>
        <dbReference type="EMBL" id="KAJ3655957.1"/>
    </source>
</evidence>
<comment type="caution">
    <text evidence="1">The sequence shown here is derived from an EMBL/GenBank/DDBJ whole genome shotgun (WGS) entry which is preliminary data.</text>
</comment>
<dbReference type="AlphaFoldDB" id="A0AA38MGT4"/>
<evidence type="ECO:0000313" key="2">
    <source>
        <dbReference type="Proteomes" id="UP001168821"/>
    </source>
</evidence>
<gene>
    <name evidence="1" type="ORF">Zmor_015064</name>
</gene>
<sequence length="123" mass="13650">MLGHCKRSCTQQNKTYEIESYVVNDIREPLLGLTTCIRLNLITKNEPSVGHCEPTLVNAIVNSNNAFKNDGVGVLFGDVFTGIGCIQPKYHIQVEENAQPVISPIRKVPFALIDQLKVTLNKL</sequence>
<organism evidence="1 2">
    <name type="scientific">Zophobas morio</name>
    <dbReference type="NCBI Taxonomy" id="2755281"/>
    <lineage>
        <taxon>Eukaryota</taxon>
        <taxon>Metazoa</taxon>
        <taxon>Ecdysozoa</taxon>
        <taxon>Arthropoda</taxon>
        <taxon>Hexapoda</taxon>
        <taxon>Insecta</taxon>
        <taxon>Pterygota</taxon>
        <taxon>Neoptera</taxon>
        <taxon>Endopterygota</taxon>
        <taxon>Coleoptera</taxon>
        <taxon>Polyphaga</taxon>
        <taxon>Cucujiformia</taxon>
        <taxon>Tenebrionidae</taxon>
        <taxon>Zophobas</taxon>
    </lineage>
</organism>
<accession>A0AA38MGT4</accession>
<dbReference type="Proteomes" id="UP001168821">
    <property type="component" value="Unassembled WGS sequence"/>
</dbReference>
<name>A0AA38MGT4_9CUCU</name>